<reference evidence="2" key="1">
    <citation type="journal article" date="2019" name="Int. J. Syst. Evol. Microbiol.">
        <title>The Global Catalogue of Microorganisms (GCM) 10K type strain sequencing project: providing services to taxonomists for standard genome sequencing and annotation.</title>
        <authorList>
            <consortium name="The Broad Institute Genomics Platform"/>
            <consortium name="The Broad Institute Genome Sequencing Center for Infectious Disease"/>
            <person name="Wu L."/>
            <person name="Ma J."/>
        </authorList>
    </citation>
    <scope>NUCLEOTIDE SEQUENCE [LARGE SCALE GENOMIC DNA]</scope>
    <source>
        <strain evidence="2">JCM 17858</strain>
    </source>
</reference>
<protein>
    <recommendedName>
        <fullName evidence="3">Auto-transporter adhesin head GIN domain-containing protein</fullName>
    </recommendedName>
</protein>
<keyword evidence="2" id="KW-1185">Reference proteome</keyword>
<dbReference type="RefSeq" id="WP_345065641.1">
    <property type="nucleotide sequence ID" value="NZ_BAABGR010000010.1"/>
</dbReference>
<organism evidence="1 2">
    <name type="scientific">Sphingobacterium thermophilum</name>
    <dbReference type="NCBI Taxonomy" id="768534"/>
    <lineage>
        <taxon>Bacteria</taxon>
        <taxon>Pseudomonadati</taxon>
        <taxon>Bacteroidota</taxon>
        <taxon>Sphingobacteriia</taxon>
        <taxon>Sphingobacteriales</taxon>
        <taxon>Sphingobacteriaceae</taxon>
        <taxon>Sphingobacterium</taxon>
    </lineage>
</organism>
<gene>
    <name evidence="1" type="ORF">GCM10023173_10200</name>
</gene>
<sequence>MKLSNKLLIGLSLLVYIVPLSAYISTRSGGIDSKEFYEKVNQESRSFNTPSKLLRPEKVKPFENIQLIGDERIELYLVKDDVYGIKLVDNKKNTTKVSYGANEELIIHVNSASYLANQIFIYAPSFHEITLNGISLDNFVVDQDSISLNVIRGTNSFALGNERLKFVKANFTKSKVNLKLGKGLQHLDLRLKDAAVVSNISNLNHFLLTTANSSYSMGKPEKEKAPSSINPLLIKYFSIHTEGSSNIWFPEKVNIENIEGSLSDSTFIHLPITSLRKLIK</sequence>
<evidence type="ECO:0008006" key="3">
    <source>
        <dbReference type="Google" id="ProtNLM"/>
    </source>
</evidence>
<dbReference type="EMBL" id="BAABGR010000010">
    <property type="protein sequence ID" value="GAA4514008.1"/>
    <property type="molecule type" value="Genomic_DNA"/>
</dbReference>
<dbReference type="Proteomes" id="UP001500394">
    <property type="component" value="Unassembled WGS sequence"/>
</dbReference>
<evidence type="ECO:0000313" key="2">
    <source>
        <dbReference type="Proteomes" id="UP001500394"/>
    </source>
</evidence>
<comment type="caution">
    <text evidence="1">The sequence shown here is derived from an EMBL/GenBank/DDBJ whole genome shotgun (WGS) entry which is preliminary data.</text>
</comment>
<name>A0ABP8QZE2_9SPHI</name>
<accession>A0ABP8QZE2</accession>
<evidence type="ECO:0000313" key="1">
    <source>
        <dbReference type="EMBL" id="GAA4514008.1"/>
    </source>
</evidence>
<proteinExistence type="predicted"/>